<comment type="similarity">
    <text evidence="5">Belongs to the protein kinase superfamily. STE Ser/Thr protein kinase family. MAP kinase kinase subfamily.</text>
</comment>
<evidence type="ECO:0000256" key="2">
    <source>
        <dbReference type="ARBA" id="ARBA00022741"/>
    </source>
</evidence>
<evidence type="ECO:0000259" key="11">
    <source>
        <dbReference type="PROSITE" id="PS50011"/>
    </source>
</evidence>
<dbReference type="PROSITE" id="PS50011">
    <property type="entry name" value="PROTEIN_KINASE_DOM"/>
    <property type="match status" value="1"/>
</dbReference>
<evidence type="ECO:0000256" key="3">
    <source>
        <dbReference type="ARBA" id="ARBA00022777"/>
    </source>
</evidence>
<evidence type="ECO:0000256" key="4">
    <source>
        <dbReference type="ARBA" id="ARBA00022840"/>
    </source>
</evidence>
<name>A0A7S4G0H8_9EUGL</name>
<dbReference type="EMBL" id="HBJA01093379">
    <property type="protein sequence ID" value="CAE0821251.1"/>
    <property type="molecule type" value="Transcribed_RNA"/>
</dbReference>
<comment type="catalytic activity">
    <reaction evidence="9">
        <text>L-tyrosyl-[protein] + ATP = O-phospho-L-tyrosyl-[protein] + ADP + H(+)</text>
        <dbReference type="Rhea" id="RHEA:10596"/>
        <dbReference type="Rhea" id="RHEA-COMP:10136"/>
        <dbReference type="Rhea" id="RHEA-COMP:20101"/>
        <dbReference type="ChEBI" id="CHEBI:15378"/>
        <dbReference type="ChEBI" id="CHEBI:30616"/>
        <dbReference type="ChEBI" id="CHEBI:46858"/>
        <dbReference type="ChEBI" id="CHEBI:61978"/>
        <dbReference type="ChEBI" id="CHEBI:456216"/>
        <dbReference type="EC" id="2.7.12.2"/>
    </reaction>
</comment>
<gene>
    <name evidence="12" type="ORF">EGYM00163_LOCUS32424</name>
</gene>
<evidence type="ECO:0000256" key="8">
    <source>
        <dbReference type="ARBA" id="ARBA00049299"/>
    </source>
</evidence>
<dbReference type="InterPro" id="IPR011009">
    <property type="entry name" value="Kinase-like_dom_sf"/>
</dbReference>
<feature type="region of interest" description="Disordered" evidence="10">
    <location>
        <begin position="151"/>
        <end position="202"/>
    </location>
</feature>
<evidence type="ECO:0000256" key="7">
    <source>
        <dbReference type="ARBA" id="ARBA00049014"/>
    </source>
</evidence>
<dbReference type="PANTHER" id="PTHR48013">
    <property type="entry name" value="DUAL SPECIFICITY MITOGEN-ACTIVATED PROTEIN KINASE KINASE 5-RELATED"/>
    <property type="match status" value="1"/>
</dbReference>
<keyword evidence="2" id="KW-0547">Nucleotide-binding</keyword>
<feature type="compositionally biased region" description="Low complexity" evidence="10">
    <location>
        <begin position="191"/>
        <end position="202"/>
    </location>
</feature>
<dbReference type="SUPFAM" id="SSF56112">
    <property type="entry name" value="Protein kinase-like (PK-like)"/>
    <property type="match status" value="1"/>
</dbReference>
<evidence type="ECO:0000313" key="12">
    <source>
        <dbReference type="EMBL" id="CAE0821251.1"/>
    </source>
</evidence>
<comment type="catalytic activity">
    <reaction evidence="8">
        <text>L-threonyl-[protein] + ATP = O-phospho-L-threonyl-[protein] + ADP + H(+)</text>
        <dbReference type="Rhea" id="RHEA:46608"/>
        <dbReference type="Rhea" id="RHEA-COMP:11060"/>
        <dbReference type="Rhea" id="RHEA-COMP:11605"/>
        <dbReference type="ChEBI" id="CHEBI:15378"/>
        <dbReference type="ChEBI" id="CHEBI:30013"/>
        <dbReference type="ChEBI" id="CHEBI:30616"/>
        <dbReference type="ChEBI" id="CHEBI:61977"/>
        <dbReference type="ChEBI" id="CHEBI:456216"/>
        <dbReference type="EC" id="2.7.12.2"/>
    </reaction>
</comment>
<dbReference type="AlphaFoldDB" id="A0A7S4G0H8"/>
<keyword evidence="4" id="KW-0067">ATP-binding</keyword>
<evidence type="ECO:0000256" key="1">
    <source>
        <dbReference type="ARBA" id="ARBA00022679"/>
    </source>
</evidence>
<keyword evidence="3" id="KW-0418">Kinase</keyword>
<organism evidence="12">
    <name type="scientific">Eutreptiella gymnastica</name>
    <dbReference type="NCBI Taxonomy" id="73025"/>
    <lineage>
        <taxon>Eukaryota</taxon>
        <taxon>Discoba</taxon>
        <taxon>Euglenozoa</taxon>
        <taxon>Euglenida</taxon>
        <taxon>Spirocuta</taxon>
        <taxon>Euglenophyceae</taxon>
        <taxon>Eutreptiales</taxon>
        <taxon>Eutreptiaceae</taxon>
        <taxon>Eutreptiella</taxon>
    </lineage>
</organism>
<dbReference type="SMART" id="SM00220">
    <property type="entry name" value="S_TKc"/>
    <property type="match status" value="1"/>
</dbReference>
<accession>A0A7S4G0H8</accession>
<evidence type="ECO:0000256" key="6">
    <source>
        <dbReference type="ARBA" id="ARBA00038999"/>
    </source>
</evidence>
<comment type="catalytic activity">
    <reaction evidence="7">
        <text>L-seryl-[protein] + ATP = O-phospho-L-seryl-[protein] + ADP + H(+)</text>
        <dbReference type="Rhea" id="RHEA:17989"/>
        <dbReference type="Rhea" id="RHEA-COMP:9863"/>
        <dbReference type="Rhea" id="RHEA-COMP:11604"/>
        <dbReference type="ChEBI" id="CHEBI:15378"/>
        <dbReference type="ChEBI" id="CHEBI:29999"/>
        <dbReference type="ChEBI" id="CHEBI:30616"/>
        <dbReference type="ChEBI" id="CHEBI:83421"/>
        <dbReference type="ChEBI" id="CHEBI:456216"/>
        <dbReference type="EC" id="2.7.12.2"/>
    </reaction>
</comment>
<reference evidence="12" key="1">
    <citation type="submission" date="2021-01" db="EMBL/GenBank/DDBJ databases">
        <authorList>
            <person name="Corre E."/>
            <person name="Pelletier E."/>
            <person name="Niang G."/>
            <person name="Scheremetjew M."/>
            <person name="Finn R."/>
            <person name="Kale V."/>
            <person name="Holt S."/>
            <person name="Cochrane G."/>
            <person name="Meng A."/>
            <person name="Brown T."/>
            <person name="Cohen L."/>
        </authorList>
    </citation>
    <scope>NUCLEOTIDE SEQUENCE</scope>
    <source>
        <strain evidence="12">CCMP1594</strain>
    </source>
</reference>
<protein>
    <recommendedName>
        <fullName evidence="6">mitogen-activated protein kinase kinase</fullName>
        <ecNumber evidence="6">2.7.12.2</ecNumber>
    </recommendedName>
</protein>
<proteinExistence type="inferred from homology"/>
<evidence type="ECO:0000256" key="5">
    <source>
        <dbReference type="ARBA" id="ARBA00038035"/>
    </source>
</evidence>
<dbReference type="GO" id="GO:0004708">
    <property type="term" value="F:MAP kinase kinase activity"/>
    <property type="evidence" value="ECO:0007669"/>
    <property type="project" value="UniProtKB-EC"/>
</dbReference>
<feature type="compositionally biased region" description="Basic and acidic residues" evidence="10">
    <location>
        <begin position="153"/>
        <end position="174"/>
    </location>
</feature>
<sequence length="202" mass="22495">MSYLHQARSGDRVRPQLHRDIKPANILVSTSGHVKLSDFGCLKSTTTTVGQAFTWIGTKVYMSPERVRGDSYNTAADIWSFGVVAYECAVGSSPFKVEANLNIFEFLKAIEEPITVPPSVNPYLTDMIYKCLQQQPQHRSSATELLQDSAFFKGHDPTDDRKPLKEWIKQERNNRRAKRGPPSVPRPPAPSGSATPSSFTLS</sequence>
<dbReference type="EC" id="2.7.12.2" evidence="6"/>
<evidence type="ECO:0000256" key="9">
    <source>
        <dbReference type="ARBA" id="ARBA00051693"/>
    </source>
</evidence>
<dbReference type="InterPro" id="IPR000719">
    <property type="entry name" value="Prot_kinase_dom"/>
</dbReference>
<keyword evidence="1" id="KW-0808">Transferase</keyword>
<dbReference type="Gene3D" id="1.10.510.10">
    <property type="entry name" value="Transferase(Phosphotransferase) domain 1"/>
    <property type="match status" value="1"/>
</dbReference>
<dbReference type="GO" id="GO:0005524">
    <property type="term" value="F:ATP binding"/>
    <property type="evidence" value="ECO:0007669"/>
    <property type="project" value="UniProtKB-KW"/>
</dbReference>
<evidence type="ECO:0000256" key="10">
    <source>
        <dbReference type="SAM" id="MobiDB-lite"/>
    </source>
</evidence>
<dbReference type="Pfam" id="PF00069">
    <property type="entry name" value="Pkinase"/>
    <property type="match status" value="1"/>
</dbReference>
<feature type="domain" description="Protein kinase" evidence="11">
    <location>
        <begin position="1"/>
        <end position="152"/>
    </location>
</feature>
<dbReference type="PANTHER" id="PTHR48013:SF9">
    <property type="entry name" value="DUAL SPECIFICITY MITOGEN-ACTIVATED PROTEIN KINASE KINASE 5"/>
    <property type="match status" value="1"/>
</dbReference>